<reference evidence="1" key="1">
    <citation type="journal article" date="2019" name="bioRxiv">
        <title>The Genome of the Zebra Mussel, Dreissena polymorpha: A Resource for Invasive Species Research.</title>
        <authorList>
            <person name="McCartney M.A."/>
            <person name="Auch B."/>
            <person name="Kono T."/>
            <person name="Mallez S."/>
            <person name="Zhang Y."/>
            <person name="Obille A."/>
            <person name="Becker A."/>
            <person name="Abrahante J.E."/>
            <person name="Garbe J."/>
            <person name="Badalamenti J.P."/>
            <person name="Herman A."/>
            <person name="Mangelson H."/>
            <person name="Liachko I."/>
            <person name="Sullivan S."/>
            <person name="Sone E.D."/>
            <person name="Koren S."/>
            <person name="Silverstein K.A.T."/>
            <person name="Beckman K.B."/>
            <person name="Gohl D.M."/>
        </authorList>
    </citation>
    <scope>NUCLEOTIDE SEQUENCE</scope>
    <source>
        <strain evidence="1">Duluth1</strain>
        <tissue evidence="1">Whole animal</tissue>
    </source>
</reference>
<name>A0A9D4QJ60_DREPO</name>
<sequence length="50" mass="5583">MVNKYVKMSVSLFVMDRKPNAHVSPNTGSNTAAALRPDLKHKTLLETAHY</sequence>
<evidence type="ECO:0000313" key="2">
    <source>
        <dbReference type="Proteomes" id="UP000828390"/>
    </source>
</evidence>
<accession>A0A9D4QJ60</accession>
<proteinExistence type="predicted"/>
<gene>
    <name evidence="1" type="ORF">DPMN_106741</name>
</gene>
<protein>
    <submittedName>
        <fullName evidence="1">Uncharacterized protein</fullName>
    </submittedName>
</protein>
<reference evidence="1" key="2">
    <citation type="submission" date="2020-11" db="EMBL/GenBank/DDBJ databases">
        <authorList>
            <person name="McCartney M.A."/>
            <person name="Auch B."/>
            <person name="Kono T."/>
            <person name="Mallez S."/>
            <person name="Becker A."/>
            <person name="Gohl D.M."/>
            <person name="Silverstein K.A.T."/>
            <person name="Koren S."/>
            <person name="Bechman K.B."/>
            <person name="Herman A."/>
            <person name="Abrahante J.E."/>
            <person name="Garbe J."/>
        </authorList>
    </citation>
    <scope>NUCLEOTIDE SEQUENCE</scope>
    <source>
        <strain evidence="1">Duluth1</strain>
        <tissue evidence="1">Whole animal</tissue>
    </source>
</reference>
<keyword evidence="2" id="KW-1185">Reference proteome</keyword>
<comment type="caution">
    <text evidence="1">The sequence shown here is derived from an EMBL/GenBank/DDBJ whole genome shotgun (WGS) entry which is preliminary data.</text>
</comment>
<dbReference type="Proteomes" id="UP000828390">
    <property type="component" value="Unassembled WGS sequence"/>
</dbReference>
<dbReference type="AlphaFoldDB" id="A0A9D4QJ60"/>
<evidence type="ECO:0000313" key="1">
    <source>
        <dbReference type="EMBL" id="KAH3833431.1"/>
    </source>
</evidence>
<dbReference type="EMBL" id="JAIWYP010000004">
    <property type="protein sequence ID" value="KAH3833431.1"/>
    <property type="molecule type" value="Genomic_DNA"/>
</dbReference>
<organism evidence="1 2">
    <name type="scientific">Dreissena polymorpha</name>
    <name type="common">Zebra mussel</name>
    <name type="synonym">Mytilus polymorpha</name>
    <dbReference type="NCBI Taxonomy" id="45954"/>
    <lineage>
        <taxon>Eukaryota</taxon>
        <taxon>Metazoa</taxon>
        <taxon>Spiralia</taxon>
        <taxon>Lophotrochozoa</taxon>
        <taxon>Mollusca</taxon>
        <taxon>Bivalvia</taxon>
        <taxon>Autobranchia</taxon>
        <taxon>Heteroconchia</taxon>
        <taxon>Euheterodonta</taxon>
        <taxon>Imparidentia</taxon>
        <taxon>Neoheterodontei</taxon>
        <taxon>Myida</taxon>
        <taxon>Dreissenoidea</taxon>
        <taxon>Dreissenidae</taxon>
        <taxon>Dreissena</taxon>
    </lineage>
</organism>